<dbReference type="EMBL" id="UOFF01000443">
    <property type="protein sequence ID" value="VAW57713.1"/>
    <property type="molecule type" value="Genomic_DNA"/>
</dbReference>
<keyword evidence="1" id="KW-0472">Membrane</keyword>
<feature type="transmembrane region" description="Helical" evidence="1">
    <location>
        <begin position="12"/>
        <end position="30"/>
    </location>
</feature>
<dbReference type="PANTHER" id="PTHR43535:SF1">
    <property type="entry name" value="PHOSPHATIDATE CYTIDYLYLTRANSFERASE"/>
    <property type="match status" value="1"/>
</dbReference>
<feature type="transmembrane region" description="Helical" evidence="1">
    <location>
        <begin position="288"/>
        <end position="308"/>
    </location>
</feature>
<name>A0A3B0WZM9_9ZZZZ</name>
<feature type="transmembrane region" description="Helical" evidence="1">
    <location>
        <begin position="150"/>
        <end position="169"/>
    </location>
</feature>
<dbReference type="AlphaFoldDB" id="A0A3B0WZM9"/>
<feature type="transmembrane region" description="Helical" evidence="1">
    <location>
        <begin position="107"/>
        <end position="130"/>
    </location>
</feature>
<sequence length="311" mass="35079">MFENIPQNSLLALFSMLYLIVVGSVGRSIIQKKNPDKDYTDLKQRIHSWWWIVGVLFIALIMDKNYAIIVLAIFSFIALKEFLSILPGGQVDRSVAFWAYLSIPVQYYFISIQAYDLFVVFIPIYIFLFLPIRMIFAGNSKDFIKSAGTMHWGVVLTVFSISHIAYLLVLPEKNLAAGNIGLVIFLLFMTQFNEVSQYVLSKMFGKHKIFPNFNSNKTWEGVLGGMILIVSVATIIGPLLTPLTRELSFFSGFLISFFGLIGGVVVSSIKRDLDTNASASVTPVRSGILDRFHGLVFTSPLFFHYLYVVAY</sequence>
<proteinExistence type="predicted"/>
<evidence type="ECO:0000313" key="2">
    <source>
        <dbReference type="EMBL" id="VAW57713.1"/>
    </source>
</evidence>
<feature type="transmembrane region" description="Helical" evidence="1">
    <location>
        <begin position="175"/>
        <end position="200"/>
    </location>
</feature>
<reference evidence="2" key="1">
    <citation type="submission" date="2018-06" db="EMBL/GenBank/DDBJ databases">
        <authorList>
            <person name="Zhirakovskaya E."/>
        </authorList>
    </citation>
    <scope>NUCLEOTIDE SEQUENCE</scope>
</reference>
<keyword evidence="1" id="KW-1133">Transmembrane helix</keyword>
<dbReference type="GO" id="GO:0005886">
    <property type="term" value="C:plasma membrane"/>
    <property type="evidence" value="ECO:0007669"/>
    <property type="project" value="TreeGrafter"/>
</dbReference>
<keyword evidence="2" id="KW-0808">Transferase</keyword>
<keyword evidence="1" id="KW-0812">Transmembrane</keyword>
<feature type="transmembrane region" description="Helical" evidence="1">
    <location>
        <begin position="247"/>
        <end position="267"/>
    </location>
</feature>
<feature type="transmembrane region" description="Helical" evidence="1">
    <location>
        <begin position="50"/>
        <end position="79"/>
    </location>
</feature>
<organism evidence="2">
    <name type="scientific">hydrothermal vent metagenome</name>
    <dbReference type="NCBI Taxonomy" id="652676"/>
    <lineage>
        <taxon>unclassified sequences</taxon>
        <taxon>metagenomes</taxon>
        <taxon>ecological metagenomes</taxon>
    </lineage>
</organism>
<gene>
    <name evidence="2" type="ORF">MNBD_GAMMA07-1098</name>
</gene>
<dbReference type="Pfam" id="PF01148">
    <property type="entry name" value="CTP_transf_1"/>
    <property type="match status" value="1"/>
</dbReference>
<dbReference type="GO" id="GO:0009273">
    <property type="term" value="P:peptidoglycan-based cell wall biogenesis"/>
    <property type="evidence" value="ECO:0007669"/>
    <property type="project" value="TreeGrafter"/>
</dbReference>
<accession>A0A3B0WZM9</accession>
<dbReference type="EC" id="2.7.7.41" evidence="2"/>
<protein>
    <submittedName>
        <fullName evidence="2">Phosphatidate cytidylyltransferase</fullName>
        <ecNumber evidence="2">2.7.7.41</ecNumber>
    </submittedName>
</protein>
<feature type="transmembrane region" description="Helical" evidence="1">
    <location>
        <begin position="221"/>
        <end position="241"/>
    </location>
</feature>
<dbReference type="PANTHER" id="PTHR43535">
    <property type="entry name" value="PHOSPHATIDATE CYTIDYLYLTRANSFERASE"/>
    <property type="match status" value="1"/>
</dbReference>
<dbReference type="GO" id="GO:0004605">
    <property type="term" value="F:phosphatidate cytidylyltransferase activity"/>
    <property type="evidence" value="ECO:0007669"/>
    <property type="project" value="UniProtKB-EC"/>
</dbReference>
<keyword evidence="2" id="KW-0548">Nucleotidyltransferase</keyword>
<evidence type="ECO:0000256" key="1">
    <source>
        <dbReference type="SAM" id="Phobius"/>
    </source>
</evidence>